<evidence type="ECO:0000256" key="9">
    <source>
        <dbReference type="ARBA" id="ARBA00022840"/>
    </source>
</evidence>
<dbReference type="InterPro" id="IPR017945">
    <property type="entry name" value="DHBP_synth_RibB-like_a/b_dom"/>
</dbReference>
<gene>
    <name evidence="14" type="ordered locus">Bcav_1289</name>
</gene>
<evidence type="ECO:0000313" key="15">
    <source>
        <dbReference type="Proteomes" id="UP000007962"/>
    </source>
</evidence>
<dbReference type="GO" id="GO:0061710">
    <property type="term" value="F:L-threonylcarbamoyladenylate synthase"/>
    <property type="evidence" value="ECO:0007669"/>
    <property type="project" value="UniProtKB-EC"/>
</dbReference>
<protein>
    <recommendedName>
        <fullName evidence="10">L-threonylcarbamoyladenylate synthase</fullName>
        <ecNumber evidence="3">2.7.7.87</ecNumber>
    </recommendedName>
    <alternativeName>
        <fullName evidence="10">L-threonylcarbamoyladenylate synthase</fullName>
    </alternativeName>
</protein>
<dbReference type="STRING" id="471853.Bcav_1289"/>
<dbReference type="GO" id="GO:0000049">
    <property type="term" value="F:tRNA binding"/>
    <property type="evidence" value="ECO:0007669"/>
    <property type="project" value="TreeGrafter"/>
</dbReference>
<keyword evidence="8" id="KW-0547">Nucleotide-binding</keyword>
<dbReference type="GO" id="GO:0008033">
    <property type="term" value="P:tRNA processing"/>
    <property type="evidence" value="ECO:0007669"/>
    <property type="project" value="UniProtKB-KW"/>
</dbReference>
<dbReference type="GO" id="GO:0003725">
    <property type="term" value="F:double-stranded RNA binding"/>
    <property type="evidence" value="ECO:0007669"/>
    <property type="project" value="InterPro"/>
</dbReference>
<evidence type="ECO:0000256" key="6">
    <source>
        <dbReference type="ARBA" id="ARBA00022694"/>
    </source>
</evidence>
<feature type="compositionally biased region" description="Low complexity" evidence="12">
    <location>
        <begin position="272"/>
        <end position="288"/>
    </location>
</feature>
<feature type="compositionally biased region" description="Acidic residues" evidence="12">
    <location>
        <begin position="256"/>
        <end position="271"/>
    </location>
</feature>
<feature type="compositionally biased region" description="Low complexity" evidence="12">
    <location>
        <begin position="235"/>
        <end position="250"/>
    </location>
</feature>
<keyword evidence="7" id="KW-0548">Nucleotidyltransferase</keyword>
<dbReference type="RefSeq" id="WP_015881789.1">
    <property type="nucleotide sequence ID" value="NC_012669.1"/>
</dbReference>
<dbReference type="PROSITE" id="PS51163">
    <property type="entry name" value="YRDC"/>
    <property type="match status" value="1"/>
</dbReference>
<dbReference type="AlphaFoldDB" id="C5C1T1"/>
<evidence type="ECO:0000256" key="8">
    <source>
        <dbReference type="ARBA" id="ARBA00022741"/>
    </source>
</evidence>
<dbReference type="OrthoDB" id="9814580at2"/>
<keyword evidence="4" id="KW-0963">Cytoplasm</keyword>
<dbReference type="GO" id="GO:0005737">
    <property type="term" value="C:cytoplasm"/>
    <property type="evidence" value="ECO:0007669"/>
    <property type="project" value="UniProtKB-SubCell"/>
</dbReference>
<evidence type="ECO:0000256" key="10">
    <source>
        <dbReference type="ARBA" id="ARBA00029774"/>
    </source>
</evidence>
<evidence type="ECO:0000313" key="14">
    <source>
        <dbReference type="EMBL" id="ACQ79549.1"/>
    </source>
</evidence>
<feature type="compositionally biased region" description="Basic and acidic residues" evidence="12">
    <location>
        <begin position="328"/>
        <end position="338"/>
    </location>
</feature>
<feature type="domain" description="YrdC-like" evidence="13">
    <location>
        <begin position="13"/>
        <end position="198"/>
    </location>
</feature>
<dbReference type="NCBIfam" id="TIGR00057">
    <property type="entry name" value="L-threonylcarbamoyladenylate synthase"/>
    <property type="match status" value="1"/>
</dbReference>
<dbReference type="HOGENOM" id="CLU_031397_2_0_11"/>
<dbReference type="InterPro" id="IPR050156">
    <property type="entry name" value="TC-AMP_synthase_SUA5"/>
</dbReference>
<keyword evidence="15" id="KW-1185">Reference proteome</keyword>
<dbReference type="GO" id="GO:0005524">
    <property type="term" value="F:ATP binding"/>
    <property type="evidence" value="ECO:0007669"/>
    <property type="project" value="UniProtKB-KW"/>
</dbReference>
<evidence type="ECO:0000256" key="2">
    <source>
        <dbReference type="ARBA" id="ARBA00007663"/>
    </source>
</evidence>
<dbReference type="InterPro" id="IPR006070">
    <property type="entry name" value="Sua5-like_dom"/>
</dbReference>
<dbReference type="SUPFAM" id="SSF55821">
    <property type="entry name" value="YrdC/RibB"/>
    <property type="match status" value="1"/>
</dbReference>
<keyword evidence="9" id="KW-0067">ATP-binding</keyword>
<sequence length="338" mass="34690">MTLLDCTDPDNREKSLDAAVEAVTHGGLIVLPTDTVYGIAADAFDKDAVAALLAAKGRGRQKPPPVLVGDHSTLDGLATDVPEVVRTLIERFWPGALTIIVRAQPSLTWDLGYTRGTVALRMPDDEIALDVLRRTGPLATSSANRTGRPAATTAAEAQEQLGARVGVYLDGGPARGGEASTIIDATGPTLSIVREGALSVEVLGEVAPELLPPPPEDETTADGEQPAADVEQPDGETAAAPDGETAADAPSAGETATDEAADEPADVEPATDEAAAAVEPMEAAAPGEIAESAREDVEPVDPTDPPQEQIEAAGPIAPLPPEAVDAEPVTRDGGDHDR</sequence>
<evidence type="ECO:0000256" key="1">
    <source>
        <dbReference type="ARBA" id="ARBA00004496"/>
    </source>
</evidence>
<evidence type="ECO:0000256" key="11">
    <source>
        <dbReference type="ARBA" id="ARBA00048366"/>
    </source>
</evidence>
<dbReference type="Proteomes" id="UP000007962">
    <property type="component" value="Chromosome"/>
</dbReference>
<evidence type="ECO:0000256" key="4">
    <source>
        <dbReference type="ARBA" id="ARBA00022490"/>
    </source>
</evidence>
<evidence type="ECO:0000256" key="12">
    <source>
        <dbReference type="SAM" id="MobiDB-lite"/>
    </source>
</evidence>
<feature type="region of interest" description="Disordered" evidence="12">
    <location>
        <begin position="207"/>
        <end position="338"/>
    </location>
</feature>
<evidence type="ECO:0000256" key="7">
    <source>
        <dbReference type="ARBA" id="ARBA00022695"/>
    </source>
</evidence>
<comment type="subcellular location">
    <subcellularLocation>
        <location evidence="1">Cytoplasm</location>
    </subcellularLocation>
</comment>
<comment type="similarity">
    <text evidence="2">Belongs to the SUA5 family.</text>
</comment>
<dbReference type="EMBL" id="CP001618">
    <property type="protein sequence ID" value="ACQ79549.1"/>
    <property type="molecule type" value="Genomic_DNA"/>
</dbReference>
<keyword evidence="6" id="KW-0819">tRNA processing</keyword>
<accession>C5C1T1</accession>
<dbReference type="PANTHER" id="PTHR17490:SF16">
    <property type="entry name" value="THREONYLCARBAMOYL-AMP SYNTHASE"/>
    <property type="match status" value="1"/>
</dbReference>
<organism evidence="14 15">
    <name type="scientific">Beutenbergia cavernae (strain ATCC BAA-8 / DSM 12333 / CCUG 43141 / JCM 11478 / NBRC 16432 / NCIMB 13614 / HKI 0122)</name>
    <dbReference type="NCBI Taxonomy" id="471853"/>
    <lineage>
        <taxon>Bacteria</taxon>
        <taxon>Bacillati</taxon>
        <taxon>Actinomycetota</taxon>
        <taxon>Actinomycetes</taxon>
        <taxon>Micrococcales</taxon>
        <taxon>Beutenbergiaceae</taxon>
        <taxon>Beutenbergia</taxon>
    </lineage>
</organism>
<evidence type="ECO:0000256" key="5">
    <source>
        <dbReference type="ARBA" id="ARBA00022679"/>
    </source>
</evidence>
<dbReference type="Gene3D" id="3.90.870.10">
    <property type="entry name" value="DHBP synthase"/>
    <property type="match status" value="1"/>
</dbReference>
<reference evidence="14 15" key="1">
    <citation type="journal article" date="2009" name="Stand. Genomic Sci.">
        <title>Complete genome sequence of Beutenbergia cavernae type strain (HKI 0122).</title>
        <authorList>
            <person name="Land M."/>
            <person name="Pukall R."/>
            <person name="Abt B."/>
            <person name="Goker M."/>
            <person name="Rohde M."/>
            <person name="Glavina Del Rio T."/>
            <person name="Tice H."/>
            <person name="Copeland A."/>
            <person name="Cheng J.F."/>
            <person name="Lucas S."/>
            <person name="Chen F."/>
            <person name="Nolan M."/>
            <person name="Bruce D."/>
            <person name="Goodwin L."/>
            <person name="Pitluck S."/>
            <person name="Ivanova N."/>
            <person name="Mavromatis K."/>
            <person name="Ovchinnikova G."/>
            <person name="Pati A."/>
            <person name="Chen A."/>
            <person name="Palaniappan K."/>
            <person name="Hauser L."/>
            <person name="Chang Y.J."/>
            <person name="Jefferies C.C."/>
            <person name="Saunders E."/>
            <person name="Brettin T."/>
            <person name="Detter J.C."/>
            <person name="Han C."/>
            <person name="Chain P."/>
            <person name="Bristow J."/>
            <person name="Eisen J.A."/>
            <person name="Markowitz V."/>
            <person name="Hugenholtz P."/>
            <person name="Kyrpides N.C."/>
            <person name="Klenk H.P."/>
            <person name="Lapidus A."/>
        </authorList>
    </citation>
    <scope>NUCLEOTIDE SEQUENCE [LARGE SCALE GENOMIC DNA]</scope>
    <source>
        <strain evidence="15">ATCC BAA-8 / DSM 12333 / NBRC 16432</strain>
    </source>
</reference>
<evidence type="ECO:0000259" key="13">
    <source>
        <dbReference type="PROSITE" id="PS51163"/>
    </source>
</evidence>
<dbReference type="Pfam" id="PF01300">
    <property type="entry name" value="Sua5_yciO_yrdC"/>
    <property type="match status" value="1"/>
</dbReference>
<dbReference type="eggNOG" id="COG0009">
    <property type="taxonomic scope" value="Bacteria"/>
</dbReference>
<proteinExistence type="inferred from homology"/>
<name>C5C1T1_BEUC1</name>
<evidence type="ECO:0000256" key="3">
    <source>
        <dbReference type="ARBA" id="ARBA00012584"/>
    </source>
</evidence>
<keyword evidence="5" id="KW-0808">Transferase</keyword>
<dbReference type="PANTHER" id="PTHR17490">
    <property type="entry name" value="SUA5"/>
    <property type="match status" value="1"/>
</dbReference>
<dbReference type="GO" id="GO:0006450">
    <property type="term" value="P:regulation of translational fidelity"/>
    <property type="evidence" value="ECO:0007669"/>
    <property type="project" value="TreeGrafter"/>
</dbReference>
<comment type="catalytic activity">
    <reaction evidence="11">
        <text>L-threonine + hydrogencarbonate + ATP = L-threonylcarbamoyladenylate + diphosphate + H2O</text>
        <dbReference type="Rhea" id="RHEA:36407"/>
        <dbReference type="ChEBI" id="CHEBI:15377"/>
        <dbReference type="ChEBI" id="CHEBI:17544"/>
        <dbReference type="ChEBI" id="CHEBI:30616"/>
        <dbReference type="ChEBI" id="CHEBI:33019"/>
        <dbReference type="ChEBI" id="CHEBI:57926"/>
        <dbReference type="ChEBI" id="CHEBI:73682"/>
        <dbReference type="EC" id="2.7.7.87"/>
    </reaction>
</comment>
<dbReference type="EC" id="2.7.7.87" evidence="3"/>
<dbReference type="KEGG" id="bcv:Bcav_1289"/>